<dbReference type="InterPro" id="IPR004841">
    <property type="entry name" value="AA-permease/SLC12A_dom"/>
</dbReference>
<accession>A0A3A0VR58</accession>
<dbReference type="AlphaFoldDB" id="A0A3A0VR58"/>
<dbReference type="Proteomes" id="UP000265541">
    <property type="component" value="Unassembled WGS sequence"/>
</dbReference>
<dbReference type="Pfam" id="PF00324">
    <property type="entry name" value="AA_permease"/>
    <property type="match status" value="1"/>
</dbReference>
<feature type="transmembrane region" description="Helical" evidence="8">
    <location>
        <begin position="330"/>
        <end position="349"/>
    </location>
</feature>
<evidence type="ECO:0000256" key="8">
    <source>
        <dbReference type="SAM" id="Phobius"/>
    </source>
</evidence>
<dbReference type="GO" id="GO:0055085">
    <property type="term" value="P:transmembrane transport"/>
    <property type="evidence" value="ECO:0007669"/>
    <property type="project" value="InterPro"/>
</dbReference>
<comment type="caution">
    <text evidence="10">The sequence shown here is derived from an EMBL/GenBank/DDBJ whole genome shotgun (WGS) entry which is preliminary data.</text>
</comment>
<feature type="transmembrane region" description="Helical" evidence="8">
    <location>
        <begin position="426"/>
        <end position="444"/>
    </location>
</feature>
<keyword evidence="6 8" id="KW-1133">Transmembrane helix</keyword>
<feature type="transmembrane region" description="Helical" evidence="8">
    <location>
        <begin position="400"/>
        <end position="420"/>
    </location>
</feature>
<organism evidence="10 11">
    <name type="scientific">Staphylococcus gallinarum</name>
    <dbReference type="NCBI Taxonomy" id="1293"/>
    <lineage>
        <taxon>Bacteria</taxon>
        <taxon>Bacillati</taxon>
        <taxon>Bacillota</taxon>
        <taxon>Bacilli</taxon>
        <taxon>Bacillales</taxon>
        <taxon>Staphylococcaceae</taxon>
        <taxon>Staphylococcus</taxon>
    </lineage>
</organism>
<dbReference type="RefSeq" id="WP_119485046.1">
    <property type="nucleotide sequence ID" value="NZ_QYJN01000003.1"/>
</dbReference>
<evidence type="ECO:0000259" key="9">
    <source>
        <dbReference type="Pfam" id="PF00324"/>
    </source>
</evidence>
<sequence>MSDHLQRGLSNRHIQLIAIGGAIGTGLFLGSGQTISLTGSSIIFTYLIIGVVLFMFMRGLGELLLSNSRYKSFVDIANDQLGPYAGFLIGWTYWMSWITSSMSDLTAMGSYVSYWSSNIPNWLTILFIVLLLMAFNSLGAKLFGEIEFWFSMIKIITIIILIVVGLTFIILGLKTNNSTASFSNLYDNGVFTHGAYGFLMSFQMAVYSFIGIELIGVTAGETKNPQVSIPRAVNSVPIRILLFYIGSLIVIMSITPWNHISADKSPFVQVFALIGIPFAASAINFVVLTAAASATNSGIFSDSRMLFGLAQDKQAPAIMGKTNKHGVPHIAMFISTSILLVAVMLNYIFPNTMQLFIYITTISTVLYLLVWILIIVSYIKYAYTHKEEHKQNVFKLKGGFLSGYAVLAFFFFVFVLLFFSDDTRRAVYFLPIWLLATALMYLRIKRKKQHVKDNVLQTHPELTSQQLDK</sequence>
<dbReference type="PANTHER" id="PTHR43495:SF2">
    <property type="entry name" value="D-SERINE_D-ALANINE_GLYCINE TRANSPORTER"/>
    <property type="match status" value="1"/>
</dbReference>
<comment type="subcellular location">
    <subcellularLocation>
        <location evidence="1">Cell membrane</location>
        <topology evidence="1">Multi-pass membrane protein</topology>
    </subcellularLocation>
</comment>
<dbReference type="PIRSF" id="PIRSF006060">
    <property type="entry name" value="AA_transporter"/>
    <property type="match status" value="1"/>
</dbReference>
<feature type="transmembrane region" description="Helical" evidence="8">
    <location>
        <begin position="152"/>
        <end position="173"/>
    </location>
</feature>
<dbReference type="FunFam" id="1.20.1740.10:FF:000001">
    <property type="entry name" value="Amino acid permease"/>
    <property type="match status" value="1"/>
</dbReference>
<evidence type="ECO:0000256" key="2">
    <source>
        <dbReference type="ARBA" id="ARBA00022448"/>
    </source>
</evidence>
<protein>
    <submittedName>
        <fullName evidence="10">Amino acid permease</fullName>
    </submittedName>
</protein>
<keyword evidence="2" id="KW-0813">Transport</keyword>
<dbReference type="Gene3D" id="1.20.1740.10">
    <property type="entry name" value="Amino acid/polyamine transporter I"/>
    <property type="match status" value="1"/>
</dbReference>
<feature type="transmembrane region" description="Helical" evidence="8">
    <location>
        <begin position="42"/>
        <end position="60"/>
    </location>
</feature>
<feature type="transmembrane region" description="Helical" evidence="8">
    <location>
        <begin position="81"/>
        <end position="99"/>
    </location>
</feature>
<dbReference type="PANTHER" id="PTHR43495">
    <property type="entry name" value="GABA PERMEASE"/>
    <property type="match status" value="1"/>
</dbReference>
<feature type="transmembrane region" description="Helical" evidence="8">
    <location>
        <begin position="267"/>
        <end position="295"/>
    </location>
</feature>
<keyword evidence="4 8" id="KW-0812">Transmembrane</keyword>
<evidence type="ECO:0000256" key="5">
    <source>
        <dbReference type="ARBA" id="ARBA00022970"/>
    </source>
</evidence>
<dbReference type="GO" id="GO:0006865">
    <property type="term" value="P:amino acid transport"/>
    <property type="evidence" value="ECO:0007669"/>
    <property type="project" value="UniProtKB-KW"/>
</dbReference>
<feature type="transmembrane region" description="Helical" evidence="8">
    <location>
        <begin position="12"/>
        <end position="30"/>
    </location>
</feature>
<gene>
    <name evidence="10" type="ORF">BUZ14_06405</name>
</gene>
<evidence type="ECO:0000256" key="7">
    <source>
        <dbReference type="ARBA" id="ARBA00023136"/>
    </source>
</evidence>
<evidence type="ECO:0000256" key="6">
    <source>
        <dbReference type="ARBA" id="ARBA00022989"/>
    </source>
</evidence>
<feature type="transmembrane region" description="Helical" evidence="8">
    <location>
        <begin position="119"/>
        <end position="140"/>
    </location>
</feature>
<keyword evidence="5" id="KW-0029">Amino-acid transport</keyword>
<feature type="transmembrane region" description="Helical" evidence="8">
    <location>
        <begin position="355"/>
        <end position="379"/>
    </location>
</feature>
<feature type="transmembrane region" description="Helical" evidence="8">
    <location>
        <begin position="236"/>
        <end position="255"/>
    </location>
</feature>
<feature type="transmembrane region" description="Helical" evidence="8">
    <location>
        <begin position="193"/>
        <end position="215"/>
    </location>
</feature>
<keyword evidence="3" id="KW-1003">Cell membrane</keyword>
<dbReference type="OrthoDB" id="9780162at2"/>
<evidence type="ECO:0000256" key="4">
    <source>
        <dbReference type="ARBA" id="ARBA00022692"/>
    </source>
</evidence>
<evidence type="ECO:0000313" key="11">
    <source>
        <dbReference type="Proteomes" id="UP000265541"/>
    </source>
</evidence>
<evidence type="ECO:0000256" key="3">
    <source>
        <dbReference type="ARBA" id="ARBA00022475"/>
    </source>
</evidence>
<dbReference type="EMBL" id="QYJN01000003">
    <property type="protein sequence ID" value="RIP34804.1"/>
    <property type="molecule type" value="Genomic_DNA"/>
</dbReference>
<feature type="domain" description="Amino acid permease/ SLC12A" evidence="9">
    <location>
        <begin position="13"/>
        <end position="444"/>
    </location>
</feature>
<proteinExistence type="predicted"/>
<reference evidence="10 11" key="1">
    <citation type="journal article" date="2016" name="Front. Microbiol.">
        <title>Comprehensive Phylogenetic Analysis of Bovine Non-aureus Staphylococci Species Based on Whole-Genome Sequencing.</title>
        <authorList>
            <person name="Naushad S."/>
            <person name="Barkema H.W."/>
            <person name="Luby C."/>
            <person name="Condas L.A."/>
            <person name="Nobrega D.B."/>
            <person name="Carson D.A."/>
            <person name="De Buck J."/>
        </authorList>
    </citation>
    <scope>NUCLEOTIDE SEQUENCE [LARGE SCALE GENOMIC DNA]</scope>
    <source>
        <strain evidence="10 11">SNUC 4781</strain>
    </source>
</reference>
<evidence type="ECO:0000256" key="1">
    <source>
        <dbReference type="ARBA" id="ARBA00004651"/>
    </source>
</evidence>
<dbReference type="GO" id="GO:0005886">
    <property type="term" value="C:plasma membrane"/>
    <property type="evidence" value="ECO:0007669"/>
    <property type="project" value="UniProtKB-SubCell"/>
</dbReference>
<keyword evidence="7 8" id="KW-0472">Membrane</keyword>
<evidence type="ECO:0000313" key="10">
    <source>
        <dbReference type="EMBL" id="RIP34804.1"/>
    </source>
</evidence>
<name>A0A3A0VR58_STAGA</name>